<name>A0A9W8L7T8_9FUNG</name>
<keyword evidence="2" id="KW-1185">Reference proteome</keyword>
<dbReference type="EMBL" id="JANBTX010000001">
    <property type="protein sequence ID" value="KAJ2691348.1"/>
    <property type="molecule type" value="Genomic_DNA"/>
</dbReference>
<evidence type="ECO:0000313" key="1">
    <source>
        <dbReference type="EMBL" id="KAJ2691348.1"/>
    </source>
</evidence>
<dbReference type="OrthoDB" id="5582274at2759"/>
<dbReference type="AlphaFoldDB" id="A0A9W8L7T8"/>
<evidence type="ECO:0000313" key="2">
    <source>
        <dbReference type="Proteomes" id="UP001151516"/>
    </source>
</evidence>
<organism evidence="1 2">
    <name type="scientific">Coemansia spiralis</name>
    <dbReference type="NCBI Taxonomy" id="417178"/>
    <lineage>
        <taxon>Eukaryota</taxon>
        <taxon>Fungi</taxon>
        <taxon>Fungi incertae sedis</taxon>
        <taxon>Zoopagomycota</taxon>
        <taxon>Kickxellomycotina</taxon>
        <taxon>Kickxellomycetes</taxon>
        <taxon>Kickxellales</taxon>
        <taxon>Kickxellaceae</taxon>
        <taxon>Coemansia</taxon>
    </lineage>
</organism>
<protein>
    <submittedName>
        <fullName evidence="1">Uncharacterized protein</fullName>
    </submittedName>
</protein>
<comment type="caution">
    <text evidence="1">The sequence shown here is derived from an EMBL/GenBank/DDBJ whole genome shotgun (WGS) entry which is preliminary data.</text>
</comment>
<accession>A0A9W8L7T8</accession>
<dbReference type="Proteomes" id="UP001151516">
    <property type="component" value="Unassembled WGS sequence"/>
</dbReference>
<reference evidence="1" key="1">
    <citation type="submission" date="2022-07" db="EMBL/GenBank/DDBJ databases">
        <title>Phylogenomic reconstructions and comparative analyses of Kickxellomycotina fungi.</title>
        <authorList>
            <person name="Reynolds N.K."/>
            <person name="Stajich J.E."/>
            <person name="Barry K."/>
            <person name="Grigoriev I.V."/>
            <person name="Crous P."/>
            <person name="Smith M.E."/>
        </authorList>
    </citation>
    <scope>NUCLEOTIDE SEQUENCE</scope>
    <source>
        <strain evidence="1">CBS 109367</strain>
    </source>
</reference>
<gene>
    <name evidence="1" type="ORF">IWW39_000033</name>
</gene>
<proteinExistence type="predicted"/>
<sequence>MFPLGCSVEKQKTLMLDNFVAYVEIEEYLDDYENIELILVIDVLGAEGCQTLISLLVNWLLCSVACLGFDPSIRYIHGSDPHLKIDVHEVDANTGQVEKHTFYSKRCMVAAESFIGHRVKYFAVSTDPEKLNAPAVLIKDVWVSSGSDSASNMRESLVLNALHAEFNESSEFSDSFALLIHTAPMFIGHGDSFIRDTTTSALAGLNGNGPVCLPRCTLRQWVSNPVSTTTDQNQVVIAIADAMEVLNAAYVKCNV</sequence>